<dbReference type="EMBL" id="AUPC02000037">
    <property type="protein sequence ID" value="POG77756.1"/>
    <property type="molecule type" value="Genomic_DNA"/>
</dbReference>
<dbReference type="Proteomes" id="UP000018888">
    <property type="component" value="Unassembled WGS sequence"/>
</dbReference>
<evidence type="ECO:0000313" key="4">
    <source>
        <dbReference type="Proteomes" id="UP000018888"/>
    </source>
</evidence>
<reference evidence="3 4" key="1">
    <citation type="journal article" date="2013" name="Proc. Natl. Acad. Sci. U.S.A.">
        <title>Genome of an arbuscular mycorrhizal fungus provides insight into the oldest plant symbiosis.</title>
        <authorList>
            <person name="Tisserant E."/>
            <person name="Malbreil M."/>
            <person name="Kuo A."/>
            <person name="Kohler A."/>
            <person name="Symeonidi A."/>
            <person name="Balestrini R."/>
            <person name="Charron P."/>
            <person name="Duensing N."/>
            <person name="Frei Dit Frey N."/>
            <person name="Gianinazzi-Pearson V."/>
            <person name="Gilbert L.B."/>
            <person name="Handa Y."/>
            <person name="Herr J.R."/>
            <person name="Hijri M."/>
            <person name="Koul R."/>
            <person name="Kawaguchi M."/>
            <person name="Krajinski F."/>
            <person name="Lammers P.J."/>
            <person name="Masclaux F.G."/>
            <person name="Murat C."/>
            <person name="Morin E."/>
            <person name="Ndikumana S."/>
            <person name="Pagni M."/>
            <person name="Petitpierre D."/>
            <person name="Requena N."/>
            <person name="Rosikiewicz P."/>
            <person name="Riley R."/>
            <person name="Saito K."/>
            <person name="San Clemente H."/>
            <person name="Shapiro H."/>
            <person name="van Tuinen D."/>
            <person name="Becard G."/>
            <person name="Bonfante P."/>
            <person name="Paszkowski U."/>
            <person name="Shachar-Hill Y.Y."/>
            <person name="Tuskan G.A."/>
            <person name="Young P.W."/>
            <person name="Sanders I.R."/>
            <person name="Henrissat B."/>
            <person name="Rensing S.A."/>
            <person name="Grigoriev I.V."/>
            <person name="Corradi N."/>
            <person name="Roux C."/>
            <person name="Martin F."/>
        </authorList>
    </citation>
    <scope>NUCLEOTIDE SEQUENCE [LARGE SCALE GENOMIC DNA]</scope>
    <source>
        <strain evidence="3 4">DAOM 197198</strain>
    </source>
</reference>
<evidence type="ECO:0000313" key="3">
    <source>
        <dbReference type="EMBL" id="POG77756.1"/>
    </source>
</evidence>
<keyword evidence="2" id="KW-1133">Transmembrane helix</keyword>
<feature type="transmembrane region" description="Helical" evidence="2">
    <location>
        <begin position="9"/>
        <end position="27"/>
    </location>
</feature>
<name>A0A2H5TTL5_RHIID</name>
<evidence type="ECO:0000256" key="1">
    <source>
        <dbReference type="SAM" id="MobiDB-lite"/>
    </source>
</evidence>
<keyword evidence="2" id="KW-0472">Membrane</keyword>
<keyword evidence="2" id="KW-0812">Transmembrane</keyword>
<dbReference type="AlphaFoldDB" id="A0A2H5TTL5"/>
<accession>A0A2H5TTL5</accession>
<organism evidence="3 4">
    <name type="scientific">Rhizophagus irregularis (strain DAOM 181602 / DAOM 197198 / MUCL 43194)</name>
    <name type="common">Arbuscular mycorrhizal fungus</name>
    <name type="synonym">Glomus intraradices</name>
    <dbReference type="NCBI Taxonomy" id="747089"/>
    <lineage>
        <taxon>Eukaryota</taxon>
        <taxon>Fungi</taxon>
        <taxon>Fungi incertae sedis</taxon>
        <taxon>Mucoromycota</taxon>
        <taxon>Glomeromycotina</taxon>
        <taxon>Glomeromycetes</taxon>
        <taxon>Glomerales</taxon>
        <taxon>Glomeraceae</taxon>
        <taxon>Rhizophagus</taxon>
    </lineage>
</organism>
<proteinExistence type="predicted"/>
<reference evidence="3 4" key="2">
    <citation type="journal article" date="2018" name="New Phytol.">
        <title>High intraspecific genome diversity in the model arbuscular mycorrhizal symbiont Rhizophagus irregularis.</title>
        <authorList>
            <person name="Chen E.C.H."/>
            <person name="Morin E."/>
            <person name="Beaudet D."/>
            <person name="Noel J."/>
            <person name="Yildirir G."/>
            <person name="Ndikumana S."/>
            <person name="Charron P."/>
            <person name="St-Onge C."/>
            <person name="Giorgi J."/>
            <person name="Kruger M."/>
            <person name="Marton T."/>
            <person name="Ropars J."/>
            <person name="Grigoriev I.V."/>
            <person name="Hainaut M."/>
            <person name="Henrissat B."/>
            <person name="Roux C."/>
            <person name="Martin F."/>
            <person name="Corradi N."/>
        </authorList>
    </citation>
    <scope>NUCLEOTIDE SEQUENCE [LARGE SCALE GENOMIC DNA]</scope>
    <source>
        <strain evidence="3 4">DAOM 197198</strain>
    </source>
</reference>
<gene>
    <name evidence="3" type="ORF">GLOIN_2v1543567</name>
</gene>
<protein>
    <submittedName>
        <fullName evidence="3">Uncharacterized protein</fullName>
    </submittedName>
</protein>
<feature type="transmembrane region" description="Helical" evidence="2">
    <location>
        <begin position="47"/>
        <end position="67"/>
    </location>
</feature>
<comment type="caution">
    <text evidence="3">The sequence shown here is derived from an EMBL/GenBank/DDBJ whole genome shotgun (WGS) entry which is preliminary data.</text>
</comment>
<sequence length="258" mass="29610">MTVGRRTFLVWRIIQFWTILNIFILEIVQISGFHSTYWLGPANNQNIIWVSEAISFVVIGLTLVNFNERWENGPFKTDMAFDWILFIVWNVQSFLNITPAIFGYGLNCSLGAIPYKITTFDGQTRCRLFIVSTALSYFALFTTVVTLMLSKSRWDNRELIQSSSRNRKLQAFYKVQKGSLDNGEPALFFYSRNTSPNSLHRTKLRNSIKHTLPPSSSPINISIPEPEMAAITKDSKETSIAINDEKNENEKDDSVLKY</sequence>
<dbReference type="VEuPathDB" id="FungiDB:RhiirFUN_011987"/>
<evidence type="ECO:0000256" key="2">
    <source>
        <dbReference type="SAM" id="Phobius"/>
    </source>
</evidence>
<keyword evidence="4" id="KW-1185">Reference proteome</keyword>
<feature type="region of interest" description="Disordered" evidence="1">
    <location>
        <begin position="234"/>
        <end position="258"/>
    </location>
</feature>
<feature type="transmembrane region" description="Helical" evidence="2">
    <location>
        <begin position="128"/>
        <end position="149"/>
    </location>
</feature>
<feature type="transmembrane region" description="Helical" evidence="2">
    <location>
        <begin position="79"/>
        <end position="102"/>
    </location>
</feature>